<sequence>MDYLWICVFLVLGTTFWEALLSWRQRNVYKTVTKVPQELASVLDQETFDKSRLYQLDQSTYSAIYSVYKVLEFMVIIFIGALPLVWDLSIYTCSYFGYGPDYEVLQTYVFIFICLLYSFLSDKPWKAYHTFIIEEKHGFNKQTLGFFIKDSFKSLVLQCALIPPVIAGIVFIVKWGGTYFFLYAGGFVFIIIVILIMTYHDFIAPCFDKYTPLPDSELKTKIEELASSLKFPLKKLYIVEGSKRSAHSNAYFYGFGSNKRIVLYDTLIEKGILPSEDDKKKEESETDDKEEEEKVNEEEEKVNEEEEKVNEEEEKVNEEEEKVNEKEEKVSEEEEKVNEEEETEEMSKEEPPSTDEKKDKTTGCNIEEILAVLCHELGHWNFSHTLKLMAMNQVNIFLTFAIFGYFLNQQDMYESFGFSTRPVIIGLIIVTEMIFSPYNILYGFLIVQLMRSYEYQADDFATKMKRGGPLSSALTKLVKDNLSFPVADPLYANFHHHHPTFLERIRTLKTKIE</sequence>
<dbReference type="Gene3D" id="3.30.2010.10">
    <property type="entry name" value="Metalloproteases ('zincins'), catalytic domain"/>
    <property type="match status" value="1"/>
</dbReference>
<evidence type="ECO:0000256" key="12">
    <source>
        <dbReference type="ARBA" id="ARBA00044456"/>
    </source>
</evidence>
<accession>A0A1X7V080</accession>
<feature type="compositionally biased region" description="Basic and acidic residues" evidence="16">
    <location>
        <begin position="345"/>
        <end position="360"/>
    </location>
</feature>
<dbReference type="Pfam" id="PF01435">
    <property type="entry name" value="Peptidase_M48"/>
    <property type="match status" value="2"/>
</dbReference>
<keyword evidence="10" id="KW-0482">Metalloprotease</keyword>
<feature type="active site" description="Proton donor" evidence="14">
    <location>
        <position position="458"/>
    </location>
</feature>
<dbReference type="PANTHER" id="PTHR10120">
    <property type="entry name" value="CAAX PRENYL PROTEASE 1"/>
    <property type="match status" value="1"/>
</dbReference>
<dbReference type="GO" id="GO:0046872">
    <property type="term" value="F:metal ion binding"/>
    <property type="evidence" value="ECO:0007669"/>
    <property type="project" value="UniProtKB-KW"/>
</dbReference>
<name>A0A1X7V080_AMPQE</name>
<organism evidence="20">
    <name type="scientific">Amphimedon queenslandica</name>
    <name type="common">Sponge</name>
    <dbReference type="NCBI Taxonomy" id="400682"/>
    <lineage>
        <taxon>Eukaryota</taxon>
        <taxon>Metazoa</taxon>
        <taxon>Porifera</taxon>
        <taxon>Demospongiae</taxon>
        <taxon>Heteroscleromorpha</taxon>
        <taxon>Haplosclerida</taxon>
        <taxon>Niphatidae</taxon>
        <taxon>Amphimedon</taxon>
    </lineage>
</organism>
<evidence type="ECO:0000256" key="14">
    <source>
        <dbReference type="PIRSR" id="PIRSR627057-1"/>
    </source>
</evidence>
<dbReference type="InterPro" id="IPR001915">
    <property type="entry name" value="Peptidase_M48"/>
</dbReference>
<keyword evidence="11 17" id="KW-0472">Membrane</keyword>
<feature type="domain" description="Peptidase M48" evidence="18">
    <location>
        <begin position="213"/>
        <end position="270"/>
    </location>
</feature>
<evidence type="ECO:0000256" key="4">
    <source>
        <dbReference type="ARBA" id="ARBA00022692"/>
    </source>
</evidence>
<feature type="binding site" evidence="15">
    <location>
        <position position="375"/>
    </location>
    <ligand>
        <name>Zn(2+)</name>
        <dbReference type="ChEBI" id="CHEBI:29105"/>
        <note>catalytic</note>
    </ligand>
</feature>
<feature type="transmembrane region" description="Helical" evidence="17">
    <location>
        <begin position="73"/>
        <end position="98"/>
    </location>
</feature>
<evidence type="ECO:0000256" key="8">
    <source>
        <dbReference type="ARBA" id="ARBA00022833"/>
    </source>
</evidence>
<proteinExistence type="predicted"/>
<keyword evidence="7" id="KW-0256">Endoplasmic reticulum</keyword>
<evidence type="ECO:0000256" key="11">
    <source>
        <dbReference type="ARBA" id="ARBA00023136"/>
    </source>
</evidence>
<feature type="domain" description="Peptidase M48" evidence="18">
    <location>
        <begin position="366"/>
        <end position="510"/>
    </location>
</feature>
<feature type="transmembrane region" description="Helical" evidence="17">
    <location>
        <begin position="388"/>
        <end position="407"/>
    </location>
</feature>
<dbReference type="CDD" id="cd07343">
    <property type="entry name" value="M48A_Zmpste24p_like"/>
    <property type="match status" value="1"/>
</dbReference>
<feature type="active site" evidence="14">
    <location>
        <position position="376"/>
    </location>
</feature>
<feature type="domain" description="CAAX prenyl protease 1 N-terminal" evidence="19">
    <location>
        <begin position="25"/>
        <end position="209"/>
    </location>
</feature>
<evidence type="ECO:0000256" key="16">
    <source>
        <dbReference type="SAM" id="MobiDB-lite"/>
    </source>
</evidence>
<dbReference type="Pfam" id="PF16491">
    <property type="entry name" value="Peptidase_M48_N"/>
    <property type="match status" value="1"/>
</dbReference>
<keyword evidence="3" id="KW-0645">Protease</keyword>
<feature type="transmembrane region" description="Helical" evidence="17">
    <location>
        <begin position="104"/>
        <end position="120"/>
    </location>
</feature>
<feature type="transmembrane region" description="Helical" evidence="17">
    <location>
        <begin position="155"/>
        <end position="173"/>
    </location>
</feature>
<comment type="cofactor">
    <cofactor evidence="15">
        <name>Zn(2+)</name>
        <dbReference type="ChEBI" id="CHEBI:29105"/>
    </cofactor>
    <text evidence="15">Binds 1 zinc ion per subunit.</text>
</comment>
<feature type="transmembrane region" description="Helical" evidence="17">
    <location>
        <begin position="179"/>
        <end position="199"/>
    </location>
</feature>
<feature type="transmembrane region" description="Helical" evidence="17">
    <location>
        <begin position="423"/>
        <end position="447"/>
    </location>
</feature>
<evidence type="ECO:0000256" key="1">
    <source>
        <dbReference type="ARBA" id="ARBA00004477"/>
    </source>
</evidence>
<evidence type="ECO:0000256" key="17">
    <source>
        <dbReference type="SAM" id="Phobius"/>
    </source>
</evidence>
<dbReference type="FunCoup" id="A0A1X7V080">
    <property type="interactions" value="877"/>
</dbReference>
<evidence type="ECO:0000256" key="5">
    <source>
        <dbReference type="ARBA" id="ARBA00022723"/>
    </source>
</evidence>
<evidence type="ECO:0000256" key="6">
    <source>
        <dbReference type="ARBA" id="ARBA00022801"/>
    </source>
</evidence>
<evidence type="ECO:0000256" key="2">
    <source>
        <dbReference type="ARBA" id="ARBA00012336"/>
    </source>
</evidence>
<dbReference type="FunFam" id="3.30.2010.10:FF:000002">
    <property type="entry name" value="CAAX prenyl protease"/>
    <property type="match status" value="1"/>
</dbReference>
<evidence type="ECO:0000256" key="7">
    <source>
        <dbReference type="ARBA" id="ARBA00022824"/>
    </source>
</evidence>
<comment type="subcellular location">
    <subcellularLocation>
        <location evidence="1">Endoplasmic reticulum membrane</location>
        <topology evidence="1">Multi-pass membrane protein</topology>
    </subcellularLocation>
</comment>
<feature type="compositionally biased region" description="Acidic residues" evidence="16">
    <location>
        <begin position="284"/>
        <end position="322"/>
    </location>
</feature>
<keyword evidence="6" id="KW-0378">Hydrolase</keyword>
<feature type="region of interest" description="Disordered" evidence="16">
    <location>
        <begin position="275"/>
        <end position="360"/>
    </location>
</feature>
<evidence type="ECO:0000256" key="15">
    <source>
        <dbReference type="PIRSR" id="PIRSR627057-2"/>
    </source>
</evidence>
<keyword evidence="5 15" id="KW-0479">Metal-binding</keyword>
<dbReference type="EnsemblMetazoa" id="Aqu2.1.33356_001">
    <property type="protein sequence ID" value="Aqu2.1.33356_001"/>
    <property type="gene ID" value="Aqu2.1.33356"/>
</dbReference>
<keyword evidence="9 17" id="KW-1133">Transmembrane helix</keyword>
<evidence type="ECO:0000256" key="3">
    <source>
        <dbReference type="ARBA" id="ARBA00022670"/>
    </source>
</evidence>
<dbReference type="InterPro" id="IPR027057">
    <property type="entry name" value="CAXX_Prtase_1"/>
</dbReference>
<keyword evidence="8 15" id="KW-0862">Zinc</keyword>
<evidence type="ECO:0000259" key="18">
    <source>
        <dbReference type="Pfam" id="PF01435"/>
    </source>
</evidence>
<dbReference type="InterPro" id="IPR032456">
    <property type="entry name" value="Peptidase_M48_N"/>
</dbReference>
<dbReference type="STRING" id="400682.A0A1X7V080"/>
<protein>
    <recommendedName>
        <fullName evidence="2">Ste24 endopeptidase</fullName>
        <ecNumber evidence="2">3.4.24.84</ecNumber>
    </recommendedName>
    <alternativeName>
        <fullName evidence="13">Prenyl protein-specific endoprotease 1</fullName>
    </alternativeName>
</protein>
<evidence type="ECO:0000256" key="13">
    <source>
        <dbReference type="ARBA" id="ARBA00083451"/>
    </source>
</evidence>
<feature type="compositionally biased region" description="Acidic residues" evidence="16">
    <location>
        <begin position="330"/>
        <end position="344"/>
    </location>
</feature>
<comment type="catalytic activity">
    <reaction evidence="12">
        <text>Hydrolyzes the peptide bond -P2-(S-farnesyl or geranylgeranyl)C-P1'-P2'-P3'-COOH where P1' and P2' are amino acids with aliphatic side chains and P3' is any C-terminal residue.</text>
        <dbReference type="EC" id="3.4.24.84"/>
    </reaction>
</comment>
<evidence type="ECO:0000256" key="9">
    <source>
        <dbReference type="ARBA" id="ARBA00022989"/>
    </source>
</evidence>
<feature type="binding site" evidence="15">
    <location>
        <position position="454"/>
    </location>
    <ligand>
        <name>Zn(2+)</name>
        <dbReference type="ChEBI" id="CHEBI:29105"/>
        <note>catalytic</note>
    </ligand>
</feature>
<reference evidence="20" key="1">
    <citation type="submission" date="2017-05" db="UniProtKB">
        <authorList>
            <consortium name="EnsemblMetazoa"/>
        </authorList>
    </citation>
    <scope>IDENTIFICATION</scope>
</reference>
<dbReference type="GO" id="GO:0004222">
    <property type="term" value="F:metalloendopeptidase activity"/>
    <property type="evidence" value="ECO:0007669"/>
    <property type="project" value="InterPro"/>
</dbReference>
<dbReference type="EC" id="3.4.24.84" evidence="2"/>
<evidence type="ECO:0000256" key="10">
    <source>
        <dbReference type="ARBA" id="ARBA00023049"/>
    </source>
</evidence>
<dbReference type="AlphaFoldDB" id="A0A1X7V080"/>
<feature type="binding site" evidence="15">
    <location>
        <position position="379"/>
    </location>
    <ligand>
        <name>Zn(2+)</name>
        <dbReference type="ChEBI" id="CHEBI:29105"/>
        <note>catalytic</note>
    </ligand>
</feature>
<keyword evidence="4 17" id="KW-0812">Transmembrane</keyword>
<evidence type="ECO:0000313" key="20">
    <source>
        <dbReference type="EnsemblMetazoa" id="Aqu2.1.33356_001"/>
    </source>
</evidence>
<dbReference type="GO" id="GO:0071586">
    <property type="term" value="P:CAAX-box protein processing"/>
    <property type="evidence" value="ECO:0007669"/>
    <property type="project" value="InterPro"/>
</dbReference>
<dbReference type="InParanoid" id="A0A1X7V080"/>
<feature type="transmembrane region" description="Helical" evidence="17">
    <location>
        <begin position="6"/>
        <end position="23"/>
    </location>
</feature>
<evidence type="ECO:0000259" key="19">
    <source>
        <dbReference type="Pfam" id="PF16491"/>
    </source>
</evidence>
<dbReference type="OrthoDB" id="360839at2759"/>
<dbReference type="GO" id="GO:0005789">
    <property type="term" value="C:endoplasmic reticulum membrane"/>
    <property type="evidence" value="ECO:0007669"/>
    <property type="project" value="UniProtKB-SubCell"/>
</dbReference>